<dbReference type="Gene3D" id="3.30.70.1170">
    <property type="entry name" value="Sun protein, domain 3"/>
    <property type="match status" value="1"/>
</dbReference>
<dbReference type="SUPFAM" id="SSF53335">
    <property type="entry name" value="S-adenosyl-L-methionine-dependent methyltransferases"/>
    <property type="match status" value="1"/>
</dbReference>
<dbReference type="GO" id="GO:0005737">
    <property type="term" value="C:cytoplasm"/>
    <property type="evidence" value="ECO:0007669"/>
    <property type="project" value="UniProtKB-SubCell"/>
</dbReference>
<dbReference type="GO" id="GO:0008649">
    <property type="term" value="F:rRNA methyltransferase activity"/>
    <property type="evidence" value="ECO:0007669"/>
    <property type="project" value="InterPro"/>
</dbReference>
<evidence type="ECO:0000256" key="9">
    <source>
        <dbReference type="ARBA" id="ARBA00022884"/>
    </source>
</evidence>
<dbReference type="InterPro" id="IPR006027">
    <property type="entry name" value="NusB_RsmB_TIM44"/>
</dbReference>
<reference evidence="15 16" key="1">
    <citation type="journal article" date="2016" name="Appl. Environ. Microbiol.">
        <title>Function and Phylogeny of Bacterial Butyryl Coenzyme A:Acetate Transferases and Their Diversity in the Proximal Colon of Swine.</title>
        <authorList>
            <person name="Trachsel J."/>
            <person name="Bayles D.O."/>
            <person name="Looft T."/>
            <person name="Levine U.Y."/>
            <person name="Allen H.K."/>
        </authorList>
    </citation>
    <scope>NUCLEOTIDE SEQUENCE [LARGE SCALE GENOMIC DNA]</scope>
    <source>
        <strain evidence="15 16">68-3-10</strain>
    </source>
</reference>
<comment type="caution">
    <text evidence="15">The sequence shown here is derived from an EMBL/GenBank/DDBJ whole genome shotgun (WGS) entry which is preliminary data.</text>
</comment>
<comment type="function">
    <text evidence="1">Specifically methylates the cytosine at position 967 (m5C967) of 16S rRNA.</text>
</comment>
<evidence type="ECO:0000256" key="2">
    <source>
        <dbReference type="ARBA" id="ARBA00004496"/>
    </source>
</evidence>
<evidence type="ECO:0000256" key="6">
    <source>
        <dbReference type="ARBA" id="ARBA00022603"/>
    </source>
</evidence>
<keyword evidence="5" id="KW-0698">rRNA processing</keyword>
<comment type="subcellular location">
    <subcellularLocation>
        <location evidence="2">Cytoplasm</location>
    </subcellularLocation>
</comment>
<feature type="domain" description="SAM-dependent MTase RsmB/NOP-type" evidence="14">
    <location>
        <begin position="168"/>
        <end position="427"/>
    </location>
</feature>
<dbReference type="PANTHER" id="PTHR22807">
    <property type="entry name" value="NOP2 YEAST -RELATED NOL1/NOP2/FMU SUN DOMAIN-CONTAINING"/>
    <property type="match status" value="1"/>
</dbReference>
<evidence type="ECO:0000313" key="15">
    <source>
        <dbReference type="EMBL" id="OLR55010.1"/>
    </source>
</evidence>
<comment type="similarity">
    <text evidence="13">Belongs to the class I-like SAM-binding methyltransferase superfamily. RsmB/NOP family.</text>
</comment>
<name>A0A1Q9JFJ8_9FIRM</name>
<evidence type="ECO:0000313" key="16">
    <source>
        <dbReference type="Proteomes" id="UP000187404"/>
    </source>
</evidence>
<dbReference type="PROSITE" id="PS51686">
    <property type="entry name" value="SAM_MT_RSMB_NOP"/>
    <property type="match status" value="1"/>
</dbReference>
<evidence type="ECO:0000256" key="11">
    <source>
        <dbReference type="ARBA" id="ARBA00031088"/>
    </source>
</evidence>
<evidence type="ECO:0000256" key="8">
    <source>
        <dbReference type="ARBA" id="ARBA00022691"/>
    </source>
</evidence>
<dbReference type="InterPro" id="IPR004573">
    <property type="entry name" value="rRNA_ssu_MeTfrase_B"/>
</dbReference>
<dbReference type="PRINTS" id="PR02008">
    <property type="entry name" value="RCMTFAMILY"/>
</dbReference>
<dbReference type="InterPro" id="IPR029063">
    <property type="entry name" value="SAM-dependent_MTases_sf"/>
</dbReference>
<keyword evidence="7 13" id="KW-0808">Transferase</keyword>
<feature type="binding site" evidence="13">
    <location>
        <begin position="257"/>
        <end position="263"/>
    </location>
    <ligand>
        <name>S-adenosyl-L-methionine</name>
        <dbReference type="ChEBI" id="CHEBI:59789"/>
    </ligand>
</feature>
<evidence type="ECO:0000256" key="3">
    <source>
        <dbReference type="ARBA" id="ARBA00012140"/>
    </source>
</evidence>
<feature type="active site" description="Nucleophile" evidence="13">
    <location>
        <position position="379"/>
    </location>
</feature>
<evidence type="ECO:0000256" key="7">
    <source>
        <dbReference type="ARBA" id="ARBA00022679"/>
    </source>
</evidence>
<evidence type="ECO:0000256" key="13">
    <source>
        <dbReference type="PROSITE-ProRule" id="PRU01023"/>
    </source>
</evidence>
<proteinExistence type="inferred from homology"/>
<dbReference type="GO" id="GO:0006355">
    <property type="term" value="P:regulation of DNA-templated transcription"/>
    <property type="evidence" value="ECO:0007669"/>
    <property type="project" value="InterPro"/>
</dbReference>
<protein>
    <recommendedName>
        <fullName evidence="3">16S rRNA (cytosine(967)-C(5))-methyltransferase</fullName>
        <ecNumber evidence="3">2.1.1.176</ecNumber>
    </recommendedName>
    <alternativeName>
        <fullName evidence="10">16S rRNA m5C967 methyltransferase</fullName>
    </alternativeName>
    <alternativeName>
        <fullName evidence="11">rRNA (cytosine-C(5)-)-methyltransferase RsmB</fullName>
    </alternativeName>
</protein>
<evidence type="ECO:0000256" key="10">
    <source>
        <dbReference type="ARBA" id="ARBA00030399"/>
    </source>
</evidence>
<evidence type="ECO:0000256" key="4">
    <source>
        <dbReference type="ARBA" id="ARBA00022490"/>
    </source>
</evidence>
<dbReference type="Pfam" id="PF01029">
    <property type="entry name" value="NusB"/>
    <property type="match status" value="1"/>
</dbReference>
<organism evidence="15 16">
    <name type="scientific">Hornefia porci</name>
    <dbReference type="NCBI Taxonomy" id="2652292"/>
    <lineage>
        <taxon>Bacteria</taxon>
        <taxon>Bacillati</taxon>
        <taxon>Bacillota</taxon>
        <taxon>Clostridia</taxon>
        <taxon>Peptostreptococcales</taxon>
        <taxon>Anaerovoracaceae</taxon>
        <taxon>Hornefia</taxon>
    </lineage>
</organism>
<dbReference type="EMBL" id="MJIE01000001">
    <property type="protein sequence ID" value="OLR55010.1"/>
    <property type="molecule type" value="Genomic_DNA"/>
</dbReference>
<dbReference type="GO" id="GO:0003723">
    <property type="term" value="F:RNA binding"/>
    <property type="evidence" value="ECO:0007669"/>
    <property type="project" value="UniProtKB-UniRule"/>
</dbReference>
<evidence type="ECO:0000256" key="1">
    <source>
        <dbReference type="ARBA" id="ARBA00002724"/>
    </source>
</evidence>
<dbReference type="OrthoDB" id="9810297at2"/>
<comment type="caution">
    <text evidence="13">Lacks conserved residue(s) required for the propagation of feature annotation.</text>
</comment>
<dbReference type="CDD" id="cd02440">
    <property type="entry name" value="AdoMet_MTases"/>
    <property type="match status" value="1"/>
</dbReference>
<keyword evidence="16" id="KW-1185">Reference proteome</keyword>
<gene>
    <name evidence="15" type="ORF">BHK98_02300</name>
</gene>
<dbReference type="STRING" id="1261640.BHK98_02300"/>
<dbReference type="EC" id="2.1.1.176" evidence="3"/>
<dbReference type="SUPFAM" id="SSF48013">
    <property type="entry name" value="NusB-like"/>
    <property type="match status" value="1"/>
</dbReference>
<evidence type="ECO:0000256" key="12">
    <source>
        <dbReference type="ARBA" id="ARBA00047283"/>
    </source>
</evidence>
<evidence type="ECO:0000256" key="5">
    <source>
        <dbReference type="ARBA" id="ARBA00022552"/>
    </source>
</evidence>
<keyword evidence="8 13" id="KW-0949">S-adenosyl-L-methionine</keyword>
<dbReference type="Gene3D" id="3.40.50.150">
    <property type="entry name" value="Vaccinia Virus protein VP39"/>
    <property type="match status" value="1"/>
</dbReference>
<dbReference type="Pfam" id="PF22458">
    <property type="entry name" value="RsmF-B_ferredox"/>
    <property type="match status" value="1"/>
</dbReference>
<accession>A0A1Q9JFJ8</accession>
<dbReference type="InterPro" id="IPR054728">
    <property type="entry name" value="RsmB-like_ferredoxin"/>
</dbReference>
<dbReference type="InterPro" id="IPR049560">
    <property type="entry name" value="MeTrfase_RsmB-F_NOP2_cat"/>
</dbReference>
<comment type="catalytic activity">
    <reaction evidence="12">
        <text>cytidine(967) in 16S rRNA + S-adenosyl-L-methionine = 5-methylcytidine(967) in 16S rRNA + S-adenosyl-L-homocysteine + H(+)</text>
        <dbReference type="Rhea" id="RHEA:42748"/>
        <dbReference type="Rhea" id="RHEA-COMP:10219"/>
        <dbReference type="Rhea" id="RHEA-COMP:10220"/>
        <dbReference type="ChEBI" id="CHEBI:15378"/>
        <dbReference type="ChEBI" id="CHEBI:57856"/>
        <dbReference type="ChEBI" id="CHEBI:59789"/>
        <dbReference type="ChEBI" id="CHEBI:74483"/>
        <dbReference type="ChEBI" id="CHEBI:82748"/>
        <dbReference type="EC" id="2.1.1.176"/>
    </reaction>
</comment>
<dbReference type="RefSeq" id="WP_075712018.1">
    <property type="nucleotide sequence ID" value="NZ_MJIE01000001.1"/>
</dbReference>
<keyword evidence="4" id="KW-0963">Cytoplasm</keyword>
<keyword evidence="9 13" id="KW-0694">RNA-binding</keyword>
<dbReference type="InterPro" id="IPR035926">
    <property type="entry name" value="NusB-like_sf"/>
</dbReference>
<dbReference type="NCBIfam" id="NF011494">
    <property type="entry name" value="PRK14902.1"/>
    <property type="match status" value="1"/>
</dbReference>
<dbReference type="NCBIfam" id="TIGR00563">
    <property type="entry name" value="rsmB"/>
    <property type="match status" value="1"/>
</dbReference>
<feature type="binding site" evidence="13">
    <location>
        <position position="326"/>
    </location>
    <ligand>
        <name>S-adenosyl-L-methionine</name>
        <dbReference type="ChEBI" id="CHEBI:59789"/>
    </ligand>
</feature>
<dbReference type="Gene3D" id="1.10.940.10">
    <property type="entry name" value="NusB-like"/>
    <property type="match status" value="1"/>
</dbReference>
<sequence>MDINRKTAYYTLLRMEKNTSYSNIELNNQIRTMKPDSPAFVRDLVYGVLENKLYLDYLLEQLVKRGLRKLDAEPHVLLRMGIYQLMFMDSVPDYAAVNETVKMAKKFCFYQTKMINGVLRNFQRSRETLKQPIHEEDPVKRFSAAYSFDPWITKLWLDQYGEERAASLMAASNLVPPFTVRVNTLKTTPEELRVRLGERGIQAYYSQVSKNVLTLEGHGLLELPEYTEGLFFVQDAGSAASVEALEPRPGDTVIDVCAAPGGKSFVCAEMMENTGNVYSFDIYEKKLEAIEKHARRLGIDIIHTALNNAEELRTDLVETADKVICDVPCTGLGVVRRKPEIKYRKVKNEGRDLAKKQLQILQTSSKYLKKGGYIIYSTCTVNKIENADVVENFLKNNSNFRLIHSRQLMPNGEGTDGFYYCKLKKKY</sequence>
<dbReference type="AlphaFoldDB" id="A0A1Q9JFJ8"/>
<dbReference type="PANTHER" id="PTHR22807:SF53">
    <property type="entry name" value="RIBOSOMAL RNA SMALL SUBUNIT METHYLTRANSFERASE B-RELATED"/>
    <property type="match status" value="1"/>
</dbReference>
<dbReference type="Proteomes" id="UP000187404">
    <property type="component" value="Unassembled WGS sequence"/>
</dbReference>
<dbReference type="InterPro" id="IPR023267">
    <property type="entry name" value="RCMT"/>
</dbReference>
<dbReference type="Pfam" id="PF01189">
    <property type="entry name" value="Methyltr_RsmB-F"/>
    <property type="match status" value="1"/>
</dbReference>
<evidence type="ECO:0000259" key="14">
    <source>
        <dbReference type="PROSITE" id="PS51686"/>
    </source>
</evidence>
<keyword evidence="6 13" id="KW-0489">Methyltransferase</keyword>
<feature type="binding site" evidence="13">
    <location>
        <position position="281"/>
    </location>
    <ligand>
        <name>S-adenosyl-L-methionine</name>
        <dbReference type="ChEBI" id="CHEBI:59789"/>
    </ligand>
</feature>
<dbReference type="InterPro" id="IPR001678">
    <property type="entry name" value="MeTrfase_RsmB-F_NOP2_dom"/>
</dbReference>